<protein>
    <recommendedName>
        <fullName evidence="3">Excreted virulence factor EspC, type VII ESX diderm</fullName>
    </recommendedName>
</protein>
<gene>
    <name evidence="1" type="ORF">B1813_19450</name>
</gene>
<evidence type="ECO:0000313" key="1">
    <source>
        <dbReference type="EMBL" id="OQO90006.1"/>
    </source>
</evidence>
<dbReference type="STRING" id="1962155.B1813_19450"/>
<evidence type="ECO:0000313" key="2">
    <source>
        <dbReference type="Proteomes" id="UP000192591"/>
    </source>
</evidence>
<reference evidence="1 2" key="1">
    <citation type="submission" date="2017-02" db="EMBL/GenBank/DDBJ databases">
        <title>Draft genome of Saccharomonospora sp. 154.</title>
        <authorList>
            <person name="Alonso-Carmona G.S."/>
            <person name="De La Haba R."/>
            <person name="Vera-Gargallo B."/>
            <person name="Sandoval-Trujillo A.H."/>
            <person name="Ramirez-Duran N."/>
            <person name="Ventosa A."/>
        </authorList>
    </citation>
    <scope>NUCLEOTIDE SEQUENCE [LARGE SCALE GENOMIC DNA]</scope>
    <source>
        <strain evidence="1 2">LRS4.154</strain>
    </source>
</reference>
<keyword evidence="2" id="KW-1185">Reference proteome</keyword>
<proteinExistence type="predicted"/>
<dbReference type="RefSeq" id="WP_081194355.1">
    <property type="nucleotide sequence ID" value="NZ_MWIH01000008.1"/>
</dbReference>
<name>A0A1V8ZYY0_SACPI</name>
<dbReference type="AlphaFoldDB" id="A0A1V8ZYY0"/>
<evidence type="ECO:0008006" key="3">
    <source>
        <dbReference type="Google" id="ProtNLM"/>
    </source>
</evidence>
<organism evidence="1 2">
    <name type="scientific">Saccharomonospora piscinae</name>
    <dbReference type="NCBI Taxonomy" id="687388"/>
    <lineage>
        <taxon>Bacteria</taxon>
        <taxon>Bacillati</taxon>
        <taxon>Actinomycetota</taxon>
        <taxon>Actinomycetes</taxon>
        <taxon>Pseudonocardiales</taxon>
        <taxon>Pseudonocardiaceae</taxon>
        <taxon>Saccharomonospora</taxon>
    </lineage>
</organism>
<sequence>MPDGGGHQVETGELRGYADLADRQARHFTAIGRHAAERGGDTSGYTGLLELLAPVVTGVVGLYTETVEFAHDRMTEVRDDLLTAADRYDAREEASSAELGRLGGLVEGARDVTVGGA</sequence>
<dbReference type="Proteomes" id="UP000192591">
    <property type="component" value="Unassembled WGS sequence"/>
</dbReference>
<accession>A0A1V8ZYY0</accession>
<comment type="caution">
    <text evidence="1">The sequence shown here is derived from an EMBL/GenBank/DDBJ whole genome shotgun (WGS) entry which is preliminary data.</text>
</comment>
<dbReference type="EMBL" id="MWIH01000008">
    <property type="protein sequence ID" value="OQO90006.1"/>
    <property type="molecule type" value="Genomic_DNA"/>
</dbReference>